<evidence type="ECO:0000313" key="1">
    <source>
        <dbReference type="EMBL" id="JAH74623.1"/>
    </source>
</evidence>
<dbReference type="EMBL" id="GBXM01033954">
    <property type="protein sequence ID" value="JAH74623.1"/>
    <property type="molecule type" value="Transcribed_RNA"/>
</dbReference>
<protein>
    <submittedName>
        <fullName evidence="1">Uncharacterized protein</fullName>
    </submittedName>
</protein>
<organism evidence="1">
    <name type="scientific">Anguilla anguilla</name>
    <name type="common">European freshwater eel</name>
    <name type="synonym">Muraena anguilla</name>
    <dbReference type="NCBI Taxonomy" id="7936"/>
    <lineage>
        <taxon>Eukaryota</taxon>
        <taxon>Metazoa</taxon>
        <taxon>Chordata</taxon>
        <taxon>Craniata</taxon>
        <taxon>Vertebrata</taxon>
        <taxon>Euteleostomi</taxon>
        <taxon>Actinopterygii</taxon>
        <taxon>Neopterygii</taxon>
        <taxon>Teleostei</taxon>
        <taxon>Anguilliformes</taxon>
        <taxon>Anguillidae</taxon>
        <taxon>Anguilla</taxon>
    </lineage>
</organism>
<sequence>MFSVYLHRNYTPFLKTCMNIKSKI</sequence>
<dbReference type="EMBL" id="GBXM01060004">
    <property type="protein sequence ID" value="JAH48573.1"/>
    <property type="molecule type" value="Transcribed_RNA"/>
</dbReference>
<name>A0A0E9VBN1_ANGAN</name>
<dbReference type="AlphaFoldDB" id="A0A0E9VBN1"/>
<accession>A0A0E9VBN1</accession>
<reference evidence="1" key="2">
    <citation type="journal article" date="2015" name="Fish Shellfish Immunol.">
        <title>Early steps in the European eel (Anguilla anguilla)-Vibrio vulnificus interaction in the gills: Role of the RtxA13 toxin.</title>
        <authorList>
            <person name="Callol A."/>
            <person name="Pajuelo D."/>
            <person name="Ebbesson L."/>
            <person name="Teles M."/>
            <person name="MacKenzie S."/>
            <person name="Amaro C."/>
        </authorList>
    </citation>
    <scope>NUCLEOTIDE SEQUENCE</scope>
</reference>
<proteinExistence type="predicted"/>
<reference evidence="1" key="1">
    <citation type="submission" date="2014-11" db="EMBL/GenBank/DDBJ databases">
        <authorList>
            <person name="Amaro Gonzalez C."/>
        </authorList>
    </citation>
    <scope>NUCLEOTIDE SEQUENCE</scope>
</reference>